<keyword evidence="2" id="KW-1185">Reference proteome</keyword>
<dbReference type="OrthoDB" id="8685558at2"/>
<proteinExistence type="predicted"/>
<dbReference type="Proteomes" id="UP000003856">
    <property type="component" value="Unassembled WGS sequence"/>
</dbReference>
<evidence type="ECO:0000313" key="2">
    <source>
        <dbReference type="Proteomes" id="UP000003856"/>
    </source>
</evidence>
<dbReference type="AlphaFoldDB" id="C5T941"/>
<dbReference type="RefSeq" id="WP_005798958.1">
    <property type="nucleotide sequence ID" value="NZ_ACQT01000174.1"/>
</dbReference>
<accession>C5T941</accession>
<sequence>MSLRYLDFDFSEDAEGTGTFDAMACVGPAQVPAVHAEIARVLGWAHAEFAHACVPLEEGGAWHYDLQEFHETATPHALRFDPATKALSSEPESHGVPRITLTLSISGDAAFCAALREAFELD</sequence>
<reference evidence="1 2" key="1">
    <citation type="submission" date="2009-05" db="EMBL/GenBank/DDBJ databases">
        <title>The draft genome of Acidovorax delafieldii 2AN.</title>
        <authorList>
            <consortium name="US DOE Joint Genome Institute (JGI-PGF)"/>
            <person name="Lucas S."/>
            <person name="Copeland A."/>
            <person name="Lapidus A."/>
            <person name="Glavina del Rio T."/>
            <person name="Tice H."/>
            <person name="Bruce D."/>
            <person name="Goodwin L."/>
            <person name="Pitluck S."/>
            <person name="Larimer F."/>
            <person name="Land M.L."/>
            <person name="Hauser L."/>
            <person name="Shelobolina E.S."/>
            <person name="Picardal F."/>
            <person name="Roden E."/>
            <person name="Emerson D."/>
        </authorList>
    </citation>
    <scope>NUCLEOTIDE SEQUENCE [LARGE SCALE GENOMIC DNA]</scope>
    <source>
        <strain evidence="1 2">2AN</strain>
    </source>
</reference>
<comment type="caution">
    <text evidence="1">The sequence shown here is derived from an EMBL/GenBank/DDBJ whole genome shotgun (WGS) entry which is preliminary data.</text>
</comment>
<name>C5T941_ACIDE</name>
<protein>
    <submittedName>
        <fullName evidence="1">Uncharacterized protein</fullName>
    </submittedName>
</protein>
<evidence type="ECO:0000313" key="1">
    <source>
        <dbReference type="EMBL" id="EER59002.1"/>
    </source>
</evidence>
<dbReference type="PATRIC" id="fig|573060.9.peg.1581"/>
<dbReference type="EMBL" id="ACQT01000174">
    <property type="protein sequence ID" value="EER59002.1"/>
    <property type="molecule type" value="Genomic_DNA"/>
</dbReference>
<gene>
    <name evidence="1" type="ORF">AcdelDRAFT_3421</name>
</gene>
<organism evidence="1 2">
    <name type="scientific">Acidovorax delafieldii 2AN</name>
    <dbReference type="NCBI Taxonomy" id="573060"/>
    <lineage>
        <taxon>Bacteria</taxon>
        <taxon>Pseudomonadati</taxon>
        <taxon>Pseudomonadota</taxon>
        <taxon>Betaproteobacteria</taxon>
        <taxon>Burkholderiales</taxon>
        <taxon>Comamonadaceae</taxon>
        <taxon>Acidovorax</taxon>
    </lineage>
</organism>